<evidence type="ECO:0000256" key="1">
    <source>
        <dbReference type="SAM" id="MobiDB-lite"/>
    </source>
</evidence>
<comment type="caution">
    <text evidence="2">The sequence shown here is derived from an EMBL/GenBank/DDBJ whole genome shotgun (WGS) entry which is preliminary data.</text>
</comment>
<organism evidence="2 3">
    <name type="scientific">Elysia chlorotica</name>
    <name type="common">Eastern emerald elysia</name>
    <name type="synonym">Sea slug</name>
    <dbReference type="NCBI Taxonomy" id="188477"/>
    <lineage>
        <taxon>Eukaryota</taxon>
        <taxon>Metazoa</taxon>
        <taxon>Spiralia</taxon>
        <taxon>Lophotrochozoa</taxon>
        <taxon>Mollusca</taxon>
        <taxon>Gastropoda</taxon>
        <taxon>Heterobranchia</taxon>
        <taxon>Euthyneura</taxon>
        <taxon>Panpulmonata</taxon>
        <taxon>Sacoglossa</taxon>
        <taxon>Placobranchoidea</taxon>
        <taxon>Plakobranchidae</taxon>
        <taxon>Elysia</taxon>
    </lineage>
</organism>
<proteinExistence type="predicted"/>
<dbReference type="EMBL" id="RQTK01001230">
    <property type="protein sequence ID" value="RUS71335.1"/>
    <property type="molecule type" value="Genomic_DNA"/>
</dbReference>
<dbReference type="AlphaFoldDB" id="A0A3S1H373"/>
<protein>
    <submittedName>
        <fullName evidence="2">Uncharacterized protein</fullName>
    </submittedName>
</protein>
<sequence>MPQNWWPTNVFLPERLKPKNRGQGQPSRGDDNSSSQGASYNGASNDKPPKQASSTRTNDRHVSEETESLENPTSRHNGRHAYDDNFKSSETSRIFPNGASIIDDSARISLENSISRPGGTNTTEDINNRPVENSNLFHNGGGHGIDNHRPREHYNTWPIGEHNSNNNYNNNYNNNNHIVEDSRSSENVNLQTAGAYGLALGLLQDIQTSEYRHLDGQPTSGAQDPLSDPSAPCRSHS</sequence>
<keyword evidence="3" id="KW-1185">Reference proteome</keyword>
<reference evidence="2 3" key="1">
    <citation type="submission" date="2019-01" db="EMBL/GenBank/DDBJ databases">
        <title>A draft genome assembly of the solar-powered sea slug Elysia chlorotica.</title>
        <authorList>
            <person name="Cai H."/>
            <person name="Li Q."/>
            <person name="Fang X."/>
            <person name="Li J."/>
            <person name="Curtis N.E."/>
            <person name="Altenburger A."/>
            <person name="Shibata T."/>
            <person name="Feng M."/>
            <person name="Maeda T."/>
            <person name="Schwartz J.A."/>
            <person name="Shigenobu S."/>
            <person name="Lundholm N."/>
            <person name="Nishiyama T."/>
            <person name="Yang H."/>
            <person name="Hasebe M."/>
            <person name="Li S."/>
            <person name="Pierce S.K."/>
            <person name="Wang J."/>
        </authorList>
    </citation>
    <scope>NUCLEOTIDE SEQUENCE [LARGE SCALE GENOMIC DNA]</scope>
    <source>
        <strain evidence="2">EC2010</strain>
        <tissue evidence="2">Whole organism of an adult</tissue>
    </source>
</reference>
<evidence type="ECO:0000313" key="3">
    <source>
        <dbReference type="Proteomes" id="UP000271974"/>
    </source>
</evidence>
<gene>
    <name evidence="2" type="ORF">EGW08_020900</name>
</gene>
<feature type="compositionally biased region" description="Polar residues" evidence="1">
    <location>
        <begin position="22"/>
        <end position="44"/>
    </location>
</feature>
<feature type="region of interest" description="Disordered" evidence="1">
    <location>
        <begin position="1"/>
        <end position="92"/>
    </location>
</feature>
<evidence type="ECO:0000313" key="2">
    <source>
        <dbReference type="EMBL" id="RUS71335.1"/>
    </source>
</evidence>
<name>A0A3S1H373_ELYCH</name>
<accession>A0A3S1H373</accession>
<feature type="region of interest" description="Disordered" evidence="1">
    <location>
        <begin position="213"/>
        <end position="237"/>
    </location>
</feature>
<dbReference type="Proteomes" id="UP000271974">
    <property type="component" value="Unassembled WGS sequence"/>
</dbReference>